<dbReference type="AlphaFoldDB" id="A0A6P1NYP2"/>
<gene>
    <name evidence="1" type="ORF">GU926_07790</name>
</gene>
<dbReference type="EMBL" id="CP047897">
    <property type="protein sequence ID" value="QHL87339.1"/>
    <property type="molecule type" value="Genomic_DNA"/>
</dbReference>
<proteinExistence type="predicted"/>
<organism evidence="1 2">
    <name type="scientific">Nibribacter ruber</name>
    <dbReference type="NCBI Taxonomy" id="2698458"/>
    <lineage>
        <taxon>Bacteria</taxon>
        <taxon>Pseudomonadati</taxon>
        <taxon>Bacteroidota</taxon>
        <taxon>Cytophagia</taxon>
        <taxon>Cytophagales</taxon>
        <taxon>Hymenobacteraceae</taxon>
        <taxon>Nibribacter</taxon>
    </lineage>
</organism>
<dbReference type="RefSeq" id="WP_160690643.1">
    <property type="nucleotide sequence ID" value="NZ_CP047897.1"/>
</dbReference>
<accession>A0A6P1NYP2</accession>
<name>A0A6P1NYP2_9BACT</name>
<evidence type="ECO:0000313" key="2">
    <source>
        <dbReference type="Proteomes" id="UP000464214"/>
    </source>
</evidence>
<reference evidence="1 2" key="1">
    <citation type="submission" date="2020-01" db="EMBL/GenBank/DDBJ databases">
        <authorList>
            <person name="Kim M."/>
        </authorList>
    </citation>
    <scope>NUCLEOTIDE SEQUENCE [LARGE SCALE GENOMIC DNA]</scope>
    <source>
        <strain evidence="1 2">BT10</strain>
    </source>
</reference>
<keyword evidence="2" id="KW-1185">Reference proteome</keyword>
<protein>
    <submittedName>
        <fullName evidence="1">Uncharacterized protein</fullName>
    </submittedName>
</protein>
<dbReference type="Proteomes" id="UP000464214">
    <property type="component" value="Chromosome"/>
</dbReference>
<dbReference type="KEGG" id="nib:GU926_07790"/>
<sequence>MSLPTFLKQLACLVVIGLGADIGAWAQQKPKDPEKPKAPEQTLRAEFESDSFEEEHIVHPLPDSTILVVTLDKHSWFSKSHIKFTRFSKTLTPLWTKEEEYQDGTDFHKITSDGTNTFLLFTTRERKKLLLYQLNNTTGAITNTTHVLPTAFIYVNEIAASQGKVFLSAVENYNINILLIDPAVEECRLLPAVFGQEDDLGEFRVDTLTHAAEFLVSETNNYRSRVQVKRMNPKGEVLGTYFLPPRIDFSTDTNIQDGRLAPGDTLSKLVLGTFGYRETTFARGVYSSDLAGNLKFYDFSKFDRFFDHLSLRQQRRMKAKFARREKQGKPLVLRYRLLLHPVLPHPQGYALVGEVYYPQYRQNSYYNNFDPRYNTSNTYPRRNYDGFRFTHAIVCVFDKQGNLLWDNNYKLEGKTYADLAPTVEAGVAPDGQVALLYPDEDELKFKRLVQGVSMTNNEEFEVRIQETDEKRLDSNSEGVVHWYGGNFIAFGFQRIRPKEGKARTVFYLQNLAF</sequence>
<evidence type="ECO:0000313" key="1">
    <source>
        <dbReference type="EMBL" id="QHL87339.1"/>
    </source>
</evidence>